<sequence length="118" mass="14173">MEAFRVSLMGSYGFNTDEKFFLDIIDAESYFYSLLKRESKHMATKEDLDGSRPLKIRVDKFNNRLMTAEINVWEKISFAEEVEWDIETLLCRIEVIEIKNNYRRSKETKIAKYPYVRR</sequence>
<protein>
    <submittedName>
        <fullName evidence="1">Uncharacterized protein</fullName>
    </submittedName>
</protein>
<organism evidence="1 2">
    <name type="scientific">Bacillus halotolerans</name>
    <dbReference type="NCBI Taxonomy" id="260554"/>
    <lineage>
        <taxon>Bacteria</taxon>
        <taxon>Bacillati</taxon>
        <taxon>Bacillota</taxon>
        <taxon>Bacilli</taxon>
        <taxon>Bacillales</taxon>
        <taxon>Bacillaceae</taxon>
        <taxon>Bacillus</taxon>
    </lineage>
</organism>
<comment type="caution">
    <text evidence="1">The sequence shown here is derived from an EMBL/GenBank/DDBJ whole genome shotgun (WGS) entry which is preliminary data.</text>
</comment>
<evidence type="ECO:0000313" key="2">
    <source>
        <dbReference type="Proteomes" id="UP001073053"/>
    </source>
</evidence>
<proteinExistence type="predicted"/>
<name>A0A9Q4EMV2_9BACI</name>
<reference evidence="1" key="1">
    <citation type="submission" date="2022-02" db="EMBL/GenBank/DDBJ databases">
        <title>Crop Bioprotection Bacillus Genome Sequencing.</title>
        <authorList>
            <person name="Dunlap C."/>
        </authorList>
    </citation>
    <scope>NUCLEOTIDE SEQUENCE</scope>
    <source>
        <strain evidence="1">EC49O2N-C10</strain>
    </source>
</reference>
<dbReference type="RefSeq" id="WP_268522490.1">
    <property type="nucleotide sequence ID" value="NZ_JALAWA010000013.1"/>
</dbReference>
<dbReference type="Proteomes" id="UP001073053">
    <property type="component" value="Unassembled WGS sequence"/>
</dbReference>
<dbReference type="EMBL" id="JALAWA010000013">
    <property type="protein sequence ID" value="MCY9186486.1"/>
    <property type="molecule type" value="Genomic_DNA"/>
</dbReference>
<accession>A0A9Q4EMV2</accession>
<dbReference type="AlphaFoldDB" id="A0A9Q4EMV2"/>
<gene>
    <name evidence="1" type="ORF">MOF03_17920</name>
</gene>
<evidence type="ECO:0000313" key="1">
    <source>
        <dbReference type="EMBL" id="MCY9186486.1"/>
    </source>
</evidence>